<evidence type="ECO:0000313" key="3">
    <source>
        <dbReference type="Proteomes" id="UP000000763"/>
    </source>
</evidence>
<accession>Q6K4F1</accession>
<evidence type="ECO:0000256" key="1">
    <source>
        <dbReference type="SAM" id="MobiDB-lite"/>
    </source>
</evidence>
<proteinExistence type="predicted"/>
<dbReference type="EMBL" id="AP005572">
    <property type="protein sequence ID" value="BAD23402.1"/>
    <property type="molecule type" value="Genomic_DNA"/>
</dbReference>
<dbReference type="AlphaFoldDB" id="Q6K4F1"/>
<dbReference type="Proteomes" id="UP000000763">
    <property type="component" value="Chromosome 9"/>
</dbReference>
<protein>
    <submittedName>
        <fullName evidence="2">Uncharacterized protein</fullName>
    </submittedName>
</protein>
<organism evidence="2 3">
    <name type="scientific">Oryza sativa subsp. japonica</name>
    <name type="common">Rice</name>
    <dbReference type="NCBI Taxonomy" id="39947"/>
    <lineage>
        <taxon>Eukaryota</taxon>
        <taxon>Viridiplantae</taxon>
        <taxon>Streptophyta</taxon>
        <taxon>Embryophyta</taxon>
        <taxon>Tracheophyta</taxon>
        <taxon>Spermatophyta</taxon>
        <taxon>Magnoliopsida</taxon>
        <taxon>Liliopsida</taxon>
        <taxon>Poales</taxon>
        <taxon>Poaceae</taxon>
        <taxon>BOP clade</taxon>
        <taxon>Oryzoideae</taxon>
        <taxon>Oryzeae</taxon>
        <taxon>Oryzinae</taxon>
        <taxon>Oryza</taxon>
        <taxon>Oryza sativa</taxon>
    </lineage>
</organism>
<sequence>MQLWRRRQRRAAEAPRRRRAADAAAAAQAAVARGERRMQPRQRLGCGACAAAVRPGGGWRPEWREYQLGNYY</sequence>
<reference evidence="3" key="2">
    <citation type="journal article" date="2008" name="Nucleic Acids Res.">
        <title>The rice annotation project database (RAP-DB): 2008 update.</title>
        <authorList>
            <consortium name="The rice annotation project (RAP)"/>
        </authorList>
    </citation>
    <scope>GENOME REANNOTATION</scope>
    <source>
        <strain evidence="3">cv. Nipponbare</strain>
    </source>
</reference>
<evidence type="ECO:0000313" key="2">
    <source>
        <dbReference type="EMBL" id="BAD23402.1"/>
    </source>
</evidence>
<gene>
    <name evidence="2" type="primary">OJ1506_A04.7</name>
</gene>
<feature type="region of interest" description="Disordered" evidence="1">
    <location>
        <begin position="1"/>
        <end position="25"/>
    </location>
</feature>
<reference evidence="3" key="1">
    <citation type="journal article" date="2005" name="Nature">
        <title>The map-based sequence of the rice genome.</title>
        <authorList>
            <consortium name="International rice genome sequencing project (IRGSP)"/>
            <person name="Matsumoto T."/>
            <person name="Wu J."/>
            <person name="Kanamori H."/>
            <person name="Katayose Y."/>
            <person name="Fujisawa M."/>
            <person name="Namiki N."/>
            <person name="Mizuno H."/>
            <person name="Yamamoto K."/>
            <person name="Antonio B.A."/>
            <person name="Baba T."/>
            <person name="Sakata K."/>
            <person name="Nagamura Y."/>
            <person name="Aoki H."/>
            <person name="Arikawa K."/>
            <person name="Arita K."/>
            <person name="Bito T."/>
            <person name="Chiden Y."/>
            <person name="Fujitsuka N."/>
            <person name="Fukunaka R."/>
            <person name="Hamada M."/>
            <person name="Harada C."/>
            <person name="Hayashi A."/>
            <person name="Hijishita S."/>
            <person name="Honda M."/>
            <person name="Hosokawa S."/>
            <person name="Ichikawa Y."/>
            <person name="Idonuma A."/>
            <person name="Iijima M."/>
            <person name="Ikeda M."/>
            <person name="Ikeno M."/>
            <person name="Ito K."/>
            <person name="Ito S."/>
            <person name="Ito T."/>
            <person name="Ito Y."/>
            <person name="Ito Y."/>
            <person name="Iwabuchi A."/>
            <person name="Kamiya K."/>
            <person name="Karasawa W."/>
            <person name="Kurita K."/>
            <person name="Katagiri S."/>
            <person name="Kikuta A."/>
            <person name="Kobayashi H."/>
            <person name="Kobayashi N."/>
            <person name="Machita K."/>
            <person name="Maehara T."/>
            <person name="Masukawa M."/>
            <person name="Mizubayashi T."/>
            <person name="Mukai Y."/>
            <person name="Nagasaki H."/>
            <person name="Nagata Y."/>
            <person name="Naito S."/>
            <person name="Nakashima M."/>
            <person name="Nakama Y."/>
            <person name="Nakamichi Y."/>
            <person name="Nakamura M."/>
            <person name="Meguro A."/>
            <person name="Negishi M."/>
            <person name="Ohta I."/>
            <person name="Ohta T."/>
            <person name="Okamoto M."/>
            <person name="Ono N."/>
            <person name="Saji S."/>
            <person name="Sakaguchi M."/>
            <person name="Sakai K."/>
            <person name="Shibata M."/>
            <person name="Shimokawa T."/>
            <person name="Song J."/>
            <person name="Takazaki Y."/>
            <person name="Terasawa K."/>
            <person name="Tsugane M."/>
            <person name="Tsuji K."/>
            <person name="Ueda S."/>
            <person name="Waki K."/>
            <person name="Yamagata H."/>
            <person name="Yamamoto M."/>
            <person name="Yamamoto S."/>
            <person name="Yamane H."/>
            <person name="Yoshiki S."/>
            <person name="Yoshihara R."/>
            <person name="Yukawa K."/>
            <person name="Zhong H."/>
            <person name="Yano M."/>
            <person name="Yuan Q."/>
            <person name="Ouyang S."/>
            <person name="Liu J."/>
            <person name="Jones K.M."/>
            <person name="Gansberger K."/>
            <person name="Moffat K."/>
            <person name="Hill J."/>
            <person name="Bera J."/>
            <person name="Fadrosh D."/>
            <person name="Jin S."/>
            <person name="Johri S."/>
            <person name="Kim M."/>
            <person name="Overton L."/>
            <person name="Reardon M."/>
            <person name="Tsitrin T."/>
            <person name="Vuong H."/>
            <person name="Weaver B."/>
            <person name="Ciecko A."/>
            <person name="Tallon L."/>
            <person name="Jackson J."/>
            <person name="Pai G."/>
            <person name="Aken S.V."/>
            <person name="Utterback T."/>
            <person name="Reidmuller S."/>
            <person name="Feldblyum T."/>
            <person name="Hsiao J."/>
            <person name="Zismann V."/>
            <person name="Iobst S."/>
            <person name="de Vazeille A.R."/>
            <person name="Buell C.R."/>
            <person name="Ying K."/>
            <person name="Li Y."/>
            <person name="Lu T."/>
            <person name="Huang Y."/>
            <person name="Zhao Q."/>
            <person name="Feng Q."/>
            <person name="Zhang L."/>
            <person name="Zhu J."/>
            <person name="Weng Q."/>
            <person name="Mu J."/>
            <person name="Lu Y."/>
            <person name="Fan D."/>
            <person name="Liu Y."/>
            <person name="Guan J."/>
            <person name="Zhang Y."/>
            <person name="Yu S."/>
            <person name="Liu X."/>
            <person name="Zhang Y."/>
            <person name="Hong G."/>
            <person name="Han B."/>
            <person name="Choisne N."/>
            <person name="Demange N."/>
            <person name="Orjeda G."/>
            <person name="Samain S."/>
            <person name="Cattolico L."/>
            <person name="Pelletier E."/>
            <person name="Couloux A."/>
            <person name="Segurens B."/>
            <person name="Wincker P."/>
            <person name="D'Hont A."/>
            <person name="Scarpelli C."/>
            <person name="Weissenbach J."/>
            <person name="Salanoubat M."/>
            <person name="Quetier F."/>
            <person name="Yu Y."/>
            <person name="Kim H.R."/>
            <person name="Rambo T."/>
            <person name="Currie J."/>
            <person name="Collura K."/>
            <person name="Luo M."/>
            <person name="Yang T."/>
            <person name="Ammiraju J.S.S."/>
            <person name="Engler F."/>
            <person name="Soderlund C."/>
            <person name="Wing R.A."/>
            <person name="Palmer L.E."/>
            <person name="de la Bastide M."/>
            <person name="Spiegel L."/>
            <person name="Nascimento L."/>
            <person name="Zutavern T."/>
            <person name="O'Shaughnessy A."/>
            <person name="Dike S."/>
            <person name="Dedhia N."/>
            <person name="Preston R."/>
            <person name="Balija V."/>
            <person name="McCombie W.R."/>
            <person name="Chow T."/>
            <person name="Chen H."/>
            <person name="Chung M."/>
            <person name="Chen C."/>
            <person name="Shaw J."/>
            <person name="Wu H."/>
            <person name="Hsiao K."/>
            <person name="Chao Y."/>
            <person name="Chu M."/>
            <person name="Cheng C."/>
            <person name="Hour A."/>
            <person name="Lee P."/>
            <person name="Lin S."/>
            <person name="Lin Y."/>
            <person name="Liou J."/>
            <person name="Liu S."/>
            <person name="Hsing Y."/>
            <person name="Raghuvanshi S."/>
            <person name="Mohanty A."/>
            <person name="Bharti A.K."/>
            <person name="Gaur A."/>
            <person name="Gupta V."/>
            <person name="Kumar D."/>
            <person name="Ravi V."/>
            <person name="Vij S."/>
            <person name="Kapur A."/>
            <person name="Khurana P."/>
            <person name="Khurana P."/>
            <person name="Khurana J.P."/>
            <person name="Tyagi A.K."/>
            <person name="Gaikwad K."/>
            <person name="Singh A."/>
            <person name="Dalal V."/>
            <person name="Srivastava S."/>
            <person name="Dixit A."/>
            <person name="Pal A.K."/>
            <person name="Ghazi I.A."/>
            <person name="Yadav M."/>
            <person name="Pandit A."/>
            <person name="Bhargava A."/>
            <person name="Sureshbabu K."/>
            <person name="Batra K."/>
            <person name="Sharma T.R."/>
            <person name="Mohapatra T."/>
            <person name="Singh N.K."/>
            <person name="Messing J."/>
            <person name="Nelson A.B."/>
            <person name="Fuks G."/>
            <person name="Kavchok S."/>
            <person name="Keizer G."/>
            <person name="Linton E."/>
            <person name="Llaca V."/>
            <person name="Song R."/>
            <person name="Tanyolac B."/>
            <person name="Young S."/>
            <person name="Ho-Il K."/>
            <person name="Hahn J.H."/>
            <person name="Sangsakoo G."/>
            <person name="Vanavichit A."/>
            <person name="de Mattos Luiz.A.T."/>
            <person name="Zimmer P.D."/>
            <person name="Malone G."/>
            <person name="Dellagostin O."/>
            <person name="de Oliveira A.C."/>
            <person name="Bevan M."/>
            <person name="Bancroft I."/>
            <person name="Minx P."/>
            <person name="Cordum H."/>
            <person name="Wilson R."/>
            <person name="Cheng Z."/>
            <person name="Jin W."/>
            <person name="Jiang J."/>
            <person name="Leong S.A."/>
            <person name="Iwama H."/>
            <person name="Gojobori T."/>
            <person name="Itoh T."/>
            <person name="Niimura Y."/>
            <person name="Fujii Y."/>
            <person name="Habara T."/>
            <person name="Sakai H."/>
            <person name="Sato Y."/>
            <person name="Wilson G."/>
            <person name="Kumar K."/>
            <person name="McCouch S."/>
            <person name="Juretic N."/>
            <person name="Hoen D."/>
            <person name="Wright S."/>
            <person name="Bruskiewich R."/>
            <person name="Bureau T."/>
            <person name="Miyao A."/>
            <person name="Hirochika H."/>
            <person name="Nishikawa T."/>
            <person name="Kadowaki K."/>
            <person name="Sugiura M."/>
            <person name="Burr B."/>
            <person name="Sasaki T."/>
        </authorList>
    </citation>
    <scope>NUCLEOTIDE SEQUENCE [LARGE SCALE GENOMIC DNA]</scope>
    <source>
        <strain evidence="3">cv. Nipponbare</strain>
    </source>
</reference>
<name>Q6K4F1_ORYSJ</name>